<proteinExistence type="predicted"/>
<evidence type="ECO:0000313" key="3">
    <source>
        <dbReference type="EMBL" id="VAW75468.1"/>
    </source>
</evidence>
<organism evidence="3">
    <name type="scientific">hydrothermal vent metagenome</name>
    <dbReference type="NCBI Taxonomy" id="652676"/>
    <lineage>
        <taxon>unclassified sequences</taxon>
        <taxon>metagenomes</taxon>
        <taxon>ecological metagenomes</taxon>
    </lineage>
</organism>
<accession>A0A3B0Y420</accession>
<sequence length="239" mass="25876">MDALRRAETPANDTGEDVTSPVQEPSTPKEQEDDSLSLEPLNGTSSQSESPEEKPSEAGTSIDVASDTLLVTETPTQSATKKRGRIKLAPRSAWTQNTLMFGSGFIFILSAVGGYYAWKSSQLPVPGHFQAATLISEPPAPVHKTATVTNPAALIKPATVPAKTVTTTTAAVTTTTRPQMRTVQSRPMPQVESSPASSIRISKKRKESSVNPRLGKAWLAYQQQNFVQAERLYKQVLQR</sequence>
<feature type="region of interest" description="Disordered" evidence="1">
    <location>
        <begin position="176"/>
        <end position="209"/>
    </location>
</feature>
<dbReference type="EMBL" id="UOFM01000135">
    <property type="protein sequence ID" value="VAW75468.1"/>
    <property type="molecule type" value="Genomic_DNA"/>
</dbReference>
<reference evidence="3" key="1">
    <citation type="submission" date="2018-06" db="EMBL/GenBank/DDBJ databases">
        <authorList>
            <person name="Zhirakovskaya E."/>
        </authorList>
    </citation>
    <scope>NUCLEOTIDE SEQUENCE</scope>
</reference>
<name>A0A3B0Y420_9ZZZZ</name>
<protein>
    <submittedName>
        <fullName evidence="3">Uncharacterized protein</fullName>
    </submittedName>
</protein>
<evidence type="ECO:0000256" key="2">
    <source>
        <dbReference type="SAM" id="Phobius"/>
    </source>
</evidence>
<feature type="compositionally biased region" description="Polar residues" evidence="1">
    <location>
        <begin position="69"/>
        <end position="79"/>
    </location>
</feature>
<feature type="region of interest" description="Disordered" evidence="1">
    <location>
        <begin position="1"/>
        <end position="84"/>
    </location>
</feature>
<feature type="transmembrane region" description="Helical" evidence="2">
    <location>
        <begin position="99"/>
        <end position="118"/>
    </location>
</feature>
<gene>
    <name evidence="3" type="ORF">MNBD_GAMMA14-1451</name>
</gene>
<feature type="non-terminal residue" evidence="3">
    <location>
        <position position="239"/>
    </location>
</feature>
<keyword evidence="2" id="KW-0472">Membrane</keyword>
<evidence type="ECO:0000256" key="1">
    <source>
        <dbReference type="SAM" id="MobiDB-lite"/>
    </source>
</evidence>
<dbReference type="AlphaFoldDB" id="A0A3B0Y420"/>
<keyword evidence="2" id="KW-1133">Transmembrane helix</keyword>
<feature type="compositionally biased region" description="Polar residues" evidence="1">
    <location>
        <begin position="177"/>
        <end position="187"/>
    </location>
</feature>
<keyword evidence="2" id="KW-0812">Transmembrane</keyword>